<keyword evidence="3" id="KW-1185">Reference proteome</keyword>
<protein>
    <submittedName>
        <fullName evidence="2">Uncharacterized protein</fullName>
    </submittedName>
</protein>
<dbReference type="EMBL" id="LXQA010492243">
    <property type="protein sequence ID" value="MCI55194.1"/>
    <property type="molecule type" value="Genomic_DNA"/>
</dbReference>
<reference evidence="2 3" key="1">
    <citation type="journal article" date="2018" name="Front. Plant Sci.">
        <title>Red Clover (Trifolium pratense) and Zigzag Clover (T. medium) - A Picture of Genomic Similarities and Differences.</title>
        <authorList>
            <person name="Dluhosova J."/>
            <person name="Istvanek J."/>
            <person name="Nedelnik J."/>
            <person name="Repkova J."/>
        </authorList>
    </citation>
    <scope>NUCLEOTIDE SEQUENCE [LARGE SCALE GENOMIC DNA]</scope>
    <source>
        <strain evidence="3">cv. 10/8</strain>
        <tissue evidence="2">Leaf</tissue>
    </source>
</reference>
<accession>A0A392T3V7</accession>
<dbReference type="Proteomes" id="UP000265520">
    <property type="component" value="Unassembled WGS sequence"/>
</dbReference>
<feature type="non-terminal residue" evidence="2">
    <location>
        <position position="50"/>
    </location>
</feature>
<feature type="region of interest" description="Disordered" evidence="1">
    <location>
        <begin position="1"/>
        <end position="50"/>
    </location>
</feature>
<name>A0A392T3V7_9FABA</name>
<sequence>MTLSDGGKPDALRPADLNKPGTSEKQRAMEYQPNQKPRTNMLEPRSRDES</sequence>
<dbReference type="AlphaFoldDB" id="A0A392T3V7"/>
<evidence type="ECO:0000313" key="2">
    <source>
        <dbReference type="EMBL" id="MCI55194.1"/>
    </source>
</evidence>
<comment type="caution">
    <text evidence="2">The sequence shown here is derived from an EMBL/GenBank/DDBJ whole genome shotgun (WGS) entry which is preliminary data.</text>
</comment>
<evidence type="ECO:0000313" key="3">
    <source>
        <dbReference type="Proteomes" id="UP000265520"/>
    </source>
</evidence>
<evidence type="ECO:0000256" key="1">
    <source>
        <dbReference type="SAM" id="MobiDB-lite"/>
    </source>
</evidence>
<organism evidence="2 3">
    <name type="scientific">Trifolium medium</name>
    <dbReference type="NCBI Taxonomy" id="97028"/>
    <lineage>
        <taxon>Eukaryota</taxon>
        <taxon>Viridiplantae</taxon>
        <taxon>Streptophyta</taxon>
        <taxon>Embryophyta</taxon>
        <taxon>Tracheophyta</taxon>
        <taxon>Spermatophyta</taxon>
        <taxon>Magnoliopsida</taxon>
        <taxon>eudicotyledons</taxon>
        <taxon>Gunneridae</taxon>
        <taxon>Pentapetalae</taxon>
        <taxon>rosids</taxon>
        <taxon>fabids</taxon>
        <taxon>Fabales</taxon>
        <taxon>Fabaceae</taxon>
        <taxon>Papilionoideae</taxon>
        <taxon>50 kb inversion clade</taxon>
        <taxon>NPAAA clade</taxon>
        <taxon>Hologalegina</taxon>
        <taxon>IRL clade</taxon>
        <taxon>Trifolieae</taxon>
        <taxon>Trifolium</taxon>
    </lineage>
</organism>
<proteinExistence type="predicted"/>